<dbReference type="Proteomes" id="UP000003273">
    <property type="component" value="Unassembled WGS sequence"/>
</dbReference>
<name>I4GWY4_MICAE</name>
<evidence type="ECO:0000313" key="2">
    <source>
        <dbReference type="Proteomes" id="UP000003273"/>
    </source>
</evidence>
<comment type="caution">
    <text evidence="1">The sequence shown here is derived from an EMBL/GenBank/DDBJ whole genome shotgun (WGS) entry which is preliminary data.</text>
</comment>
<evidence type="ECO:0000313" key="1">
    <source>
        <dbReference type="EMBL" id="CCI14308.1"/>
    </source>
</evidence>
<sequence length="122" mass="14020">MVVHIDREMLASVHIPLPEPAIRNEIGGLVLKANQLWDEAWRNEQEAISKLEKLISSKLNTPMNNQTPIDSFSLANIKFDYNAEPIWELAARLSAKIPNEEWAKLPKDLAQNFDHYQQQQDS</sequence>
<dbReference type="EMBL" id="CAIL01000164">
    <property type="protein sequence ID" value="CCI14308.1"/>
    <property type="molecule type" value="Genomic_DNA"/>
</dbReference>
<proteinExistence type="predicted"/>
<gene>
    <name evidence="1" type="ORF">MICAE_2460015</name>
</gene>
<organism evidence="1 2">
    <name type="scientific">Microcystis aeruginosa PCC 9806</name>
    <dbReference type="NCBI Taxonomy" id="1160282"/>
    <lineage>
        <taxon>Bacteria</taxon>
        <taxon>Bacillati</taxon>
        <taxon>Cyanobacteriota</taxon>
        <taxon>Cyanophyceae</taxon>
        <taxon>Oscillatoriophycideae</taxon>
        <taxon>Chroococcales</taxon>
        <taxon>Microcystaceae</taxon>
        <taxon>Microcystis</taxon>
    </lineage>
</organism>
<accession>I4GWY4</accession>
<dbReference type="HOGENOM" id="CLU_2118219_0_0_3"/>
<reference evidence="1 2" key="1">
    <citation type="submission" date="2012-04" db="EMBL/GenBank/DDBJ databases">
        <authorList>
            <person name="Genoscope - CEA"/>
        </authorList>
    </citation>
    <scope>NUCLEOTIDE SEQUENCE [LARGE SCALE GENOMIC DNA]</scope>
    <source>
        <strain evidence="1 2">9806</strain>
    </source>
</reference>
<dbReference type="RefSeq" id="WP_002784925.1">
    <property type="nucleotide sequence ID" value="NZ_HE973252.1"/>
</dbReference>
<dbReference type="AlphaFoldDB" id="I4GWY4"/>
<protein>
    <submittedName>
        <fullName evidence="1">Uncharacterized protein</fullName>
    </submittedName>
</protein>